<keyword evidence="4 7" id="KW-0812">Transmembrane</keyword>
<evidence type="ECO:0000313" key="8">
    <source>
        <dbReference type="EMBL" id="MER2998476.1"/>
    </source>
</evidence>
<evidence type="ECO:0000256" key="5">
    <source>
        <dbReference type="ARBA" id="ARBA00022989"/>
    </source>
</evidence>
<proteinExistence type="inferred from homology"/>
<keyword evidence="9" id="KW-1185">Reference proteome</keyword>
<dbReference type="InterPro" id="IPR051907">
    <property type="entry name" value="DoxX-like_oxidoreductase"/>
</dbReference>
<accession>A0ABV1RWD6</accession>
<feature type="transmembrane region" description="Helical" evidence="7">
    <location>
        <begin position="12"/>
        <end position="29"/>
    </location>
</feature>
<evidence type="ECO:0000313" key="9">
    <source>
        <dbReference type="Proteomes" id="UP001476807"/>
    </source>
</evidence>
<evidence type="ECO:0000256" key="4">
    <source>
        <dbReference type="ARBA" id="ARBA00022692"/>
    </source>
</evidence>
<comment type="similarity">
    <text evidence="2">Belongs to the DoxX family.</text>
</comment>
<evidence type="ECO:0000256" key="1">
    <source>
        <dbReference type="ARBA" id="ARBA00004651"/>
    </source>
</evidence>
<keyword evidence="6 7" id="KW-0472">Membrane</keyword>
<evidence type="ECO:0000256" key="7">
    <source>
        <dbReference type="SAM" id="Phobius"/>
    </source>
</evidence>
<dbReference type="Pfam" id="PF07681">
    <property type="entry name" value="DoxX"/>
    <property type="match status" value="1"/>
</dbReference>
<dbReference type="InterPro" id="IPR032808">
    <property type="entry name" value="DoxX"/>
</dbReference>
<gene>
    <name evidence="8" type="ORF">ABS362_13045</name>
</gene>
<evidence type="ECO:0000256" key="3">
    <source>
        <dbReference type="ARBA" id="ARBA00022475"/>
    </source>
</evidence>
<feature type="transmembrane region" description="Helical" evidence="7">
    <location>
        <begin position="50"/>
        <end position="75"/>
    </location>
</feature>
<dbReference type="PANTHER" id="PTHR33452">
    <property type="entry name" value="OXIDOREDUCTASE CATD-RELATED"/>
    <property type="match status" value="1"/>
</dbReference>
<dbReference type="RefSeq" id="WP_350412936.1">
    <property type="nucleotide sequence ID" value="NZ_JBEOKT010000011.1"/>
</dbReference>
<dbReference type="Proteomes" id="UP001476807">
    <property type="component" value="Unassembled WGS sequence"/>
</dbReference>
<keyword evidence="5 7" id="KW-1133">Transmembrane helix</keyword>
<dbReference type="EMBL" id="JBEOKT010000011">
    <property type="protein sequence ID" value="MER2998476.1"/>
    <property type="molecule type" value="Genomic_DNA"/>
</dbReference>
<comment type="caution">
    <text evidence="8">The sequence shown here is derived from an EMBL/GenBank/DDBJ whole genome shotgun (WGS) entry which is preliminary data.</text>
</comment>
<protein>
    <submittedName>
        <fullName evidence="8">DoxX family protein</fullName>
    </submittedName>
</protein>
<name>A0ABV1RWD6_9BACT</name>
<sequence>MDRILGNYSPHLYAVLRIVAGLLFAMHGTQKLFGWPGGGDTAEIASLMGLAGIIEFVGGLMIAIGLFTSWAAFIASGEMAVAYFMMHAAQNTWPILNGGELAVLYCFLFLYMAARGSGIWSIDAARHRSTVTDADVHRHHA</sequence>
<evidence type="ECO:0000256" key="6">
    <source>
        <dbReference type="ARBA" id="ARBA00023136"/>
    </source>
</evidence>
<comment type="subcellular location">
    <subcellularLocation>
        <location evidence="1">Cell membrane</location>
        <topology evidence="1">Multi-pass membrane protein</topology>
    </subcellularLocation>
</comment>
<dbReference type="PANTHER" id="PTHR33452:SF4">
    <property type="entry name" value="BLL4328 PROTEIN"/>
    <property type="match status" value="1"/>
</dbReference>
<evidence type="ECO:0000256" key="2">
    <source>
        <dbReference type="ARBA" id="ARBA00006679"/>
    </source>
</evidence>
<organism evidence="8 9">
    <name type="scientific">Pontibacter populi</name>
    <dbReference type="NCBI Taxonomy" id="890055"/>
    <lineage>
        <taxon>Bacteria</taxon>
        <taxon>Pseudomonadati</taxon>
        <taxon>Bacteroidota</taxon>
        <taxon>Cytophagia</taxon>
        <taxon>Cytophagales</taxon>
        <taxon>Hymenobacteraceae</taxon>
        <taxon>Pontibacter</taxon>
    </lineage>
</organism>
<keyword evidence="3" id="KW-1003">Cell membrane</keyword>
<reference evidence="8 9" key="1">
    <citation type="submission" date="2024-06" db="EMBL/GenBank/DDBJ databases">
        <title>Pontibacter populi HYL7-15.</title>
        <authorList>
            <person name="Kim M.K."/>
        </authorList>
    </citation>
    <scope>NUCLEOTIDE SEQUENCE [LARGE SCALE GENOMIC DNA]</scope>
    <source>
        <strain evidence="8 9">HYL7-15</strain>
    </source>
</reference>
<feature type="transmembrane region" description="Helical" evidence="7">
    <location>
        <begin position="95"/>
        <end position="114"/>
    </location>
</feature>